<comment type="caution">
    <text evidence="3">The sequence shown here is derived from an EMBL/GenBank/DDBJ whole genome shotgun (WGS) entry which is preliminary data.</text>
</comment>
<reference evidence="3" key="1">
    <citation type="submission" date="2022-04" db="EMBL/GenBank/DDBJ databases">
        <title>Roseomonas acroporae sp. nov., isolated from coral Acropora digitifera.</title>
        <authorList>
            <person name="Sun H."/>
        </authorList>
    </citation>
    <scope>NUCLEOTIDE SEQUENCE</scope>
    <source>
        <strain evidence="3">NAR14</strain>
    </source>
</reference>
<evidence type="ECO:0000313" key="4">
    <source>
        <dbReference type="Proteomes" id="UP001139516"/>
    </source>
</evidence>
<dbReference type="Pfam" id="PF10011">
    <property type="entry name" value="DUF2254"/>
    <property type="match status" value="1"/>
</dbReference>
<feature type="transmembrane region" description="Helical" evidence="2">
    <location>
        <begin position="62"/>
        <end position="89"/>
    </location>
</feature>
<keyword evidence="2" id="KW-0812">Transmembrane</keyword>
<dbReference type="EMBL" id="JALPRX010000019">
    <property type="protein sequence ID" value="MCK8783830.1"/>
    <property type="molecule type" value="Genomic_DNA"/>
</dbReference>
<dbReference type="Proteomes" id="UP001139516">
    <property type="component" value="Unassembled WGS sequence"/>
</dbReference>
<dbReference type="AlphaFoldDB" id="A0A9X1Y7U7"/>
<feature type="compositionally biased region" description="Polar residues" evidence="1">
    <location>
        <begin position="454"/>
        <end position="465"/>
    </location>
</feature>
<keyword evidence="4" id="KW-1185">Reference proteome</keyword>
<proteinExistence type="predicted"/>
<feature type="region of interest" description="Disordered" evidence="1">
    <location>
        <begin position="429"/>
        <end position="473"/>
    </location>
</feature>
<protein>
    <submittedName>
        <fullName evidence="3">DUF2254 domain-containing protein</fullName>
    </submittedName>
</protein>
<evidence type="ECO:0000256" key="2">
    <source>
        <dbReference type="SAM" id="Phobius"/>
    </source>
</evidence>
<dbReference type="RefSeq" id="WP_248665954.1">
    <property type="nucleotide sequence ID" value="NZ_JALPRX010000019.1"/>
</dbReference>
<feature type="transmembrane region" description="Helical" evidence="2">
    <location>
        <begin position="109"/>
        <end position="128"/>
    </location>
</feature>
<feature type="transmembrane region" description="Helical" evidence="2">
    <location>
        <begin position="140"/>
        <end position="160"/>
    </location>
</feature>
<dbReference type="InterPro" id="IPR018723">
    <property type="entry name" value="DUF2254_membrane"/>
</dbReference>
<evidence type="ECO:0000313" key="3">
    <source>
        <dbReference type="EMBL" id="MCK8783830.1"/>
    </source>
</evidence>
<evidence type="ECO:0000256" key="1">
    <source>
        <dbReference type="SAM" id="MobiDB-lite"/>
    </source>
</evidence>
<sequence>MSGRLRGWIEGLGDIFWLRPALLVLLGILLGEAAIRVEHAGLPTGWAEAGWIYAGGESGARALLGAIATASIGVAGTVFSITVAALSLASGQMGPRLLRNFTRDAGNQVVLGIFLGTFANALVVLRTVRAVEEGSFVPHLAVTLAVGLALLCVAALVWFVHHVASGINVETVIGLVHDELCATIATLPAAGTEAAPAPDAPSGGHAVRFAGSGYLRGLDEPGLADWAAAQGARLVLRVRPGDYLLPGGIVALLHGPAEETEAATAAFAGAASVGDRQAAAQDLEFAVRQLVEVGVRALSPGINDPFTAIAVIDRLGAALCAVASRRLPEPVLRRDDRPVLWRRVTDYDGLCDAMFHMIRQNGAGSAAVLIRLVSVLRQVGEVEHDPARRATLRRHAVLALEAGRREVKDPAGLADLEACAGVAGGFAPCDPRQGASPLGTPPRGETPLEPPFGSQASRVSTSRPQNAGGGPGT</sequence>
<name>A0A9X1Y7U7_9PROT</name>
<keyword evidence="2" id="KW-0472">Membrane</keyword>
<keyword evidence="2" id="KW-1133">Transmembrane helix</keyword>
<organism evidence="3 4">
    <name type="scientific">Roseomonas acroporae</name>
    <dbReference type="NCBI Taxonomy" id="2937791"/>
    <lineage>
        <taxon>Bacteria</taxon>
        <taxon>Pseudomonadati</taxon>
        <taxon>Pseudomonadota</taxon>
        <taxon>Alphaproteobacteria</taxon>
        <taxon>Acetobacterales</taxon>
        <taxon>Roseomonadaceae</taxon>
        <taxon>Roseomonas</taxon>
    </lineage>
</organism>
<accession>A0A9X1Y7U7</accession>
<feature type="transmembrane region" description="Helical" evidence="2">
    <location>
        <begin position="15"/>
        <end position="35"/>
    </location>
</feature>
<gene>
    <name evidence="3" type="ORF">M0638_05470</name>
</gene>